<evidence type="ECO:0000313" key="2">
    <source>
        <dbReference type="Proteomes" id="UP000735302"/>
    </source>
</evidence>
<dbReference type="Proteomes" id="UP000735302">
    <property type="component" value="Unassembled WGS sequence"/>
</dbReference>
<dbReference type="EMBL" id="BLXT01000880">
    <property type="protein sequence ID" value="GFN81135.1"/>
    <property type="molecule type" value="Genomic_DNA"/>
</dbReference>
<keyword evidence="2" id="KW-1185">Reference proteome</keyword>
<protein>
    <submittedName>
        <fullName evidence="1">Uncharacterized protein</fullName>
    </submittedName>
</protein>
<sequence>MEAEASNNHGARSKGIPRVALRDGEFSALSHLGKQTSESVNEALAMVKNIEATFWLQYSVNRSQQQPTKLGGGNLLKRAERARKENY</sequence>
<name>A0AAV3YD70_9GAST</name>
<accession>A0AAV3YD70</accession>
<evidence type="ECO:0000313" key="1">
    <source>
        <dbReference type="EMBL" id="GFN81135.1"/>
    </source>
</evidence>
<organism evidence="1 2">
    <name type="scientific">Plakobranchus ocellatus</name>
    <dbReference type="NCBI Taxonomy" id="259542"/>
    <lineage>
        <taxon>Eukaryota</taxon>
        <taxon>Metazoa</taxon>
        <taxon>Spiralia</taxon>
        <taxon>Lophotrochozoa</taxon>
        <taxon>Mollusca</taxon>
        <taxon>Gastropoda</taxon>
        <taxon>Heterobranchia</taxon>
        <taxon>Euthyneura</taxon>
        <taxon>Panpulmonata</taxon>
        <taxon>Sacoglossa</taxon>
        <taxon>Placobranchoidea</taxon>
        <taxon>Plakobranchidae</taxon>
        <taxon>Plakobranchus</taxon>
    </lineage>
</organism>
<comment type="caution">
    <text evidence="1">The sequence shown here is derived from an EMBL/GenBank/DDBJ whole genome shotgun (WGS) entry which is preliminary data.</text>
</comment>
<reference evidence="1 2" key="1">
    <citation type="journal article" date="2021" name="Elife">
        <title>Chloroplast acquisition without the gene transfer in kleptoplastic sea slugs, Plakobranchus ocellatus.</title>
        <authorList>
            <person name="Maeda T."/>
            <person name="Takahashi S."/>
            <person name="Yoshida T."/>
            <person name="Shimamura S."/>
            <person name="Takaki Y."/>
            <person name="Nagai Y."/>
            <person name="Toyoda A."/>
            <person name="Suzuki Y."/>
            <person name="Arimoto A."/>
            <person name="Ishii H."/>
            <person name="Satoh N."/>
            <person name="Nishiyama T."/>
            <person name="Hasebe M."/>
            <person name="Maruyama T."/>
            <person name="Minagawa J."/>
            <person name="Obokata J."/>
            <person name="Shigenobu S."/>
        </authorList>
    </citation>
    <scope>NUCLEOTIDE SEQUENCE [LARGE SCALE GENOMIC DNA]</scope>
</reference>
<dbReference type="AlphaFoldDB" id="A0AAV3YD70"/>
<gene>
    <name evidence="1" type="ORF">PoB_000764100</name>
</gene>
<proteinExistence type="predicted"/>